<dbReference type="InterPro" id="IPR001810">
    <property type="entry name" value="F-box_dom"/>
</dbReference>
<feature type="domain" description="F-box" evidence="1">
    <location>
        <begin position="1"/>
        <end position="49"/>
    </location>
</feature>
<dbReference type="EMBL" id="OX459123">
    <property type="protein sequence ID" value="CAI9110023.1"/>
    <property type="molecule type" value="Genomic_DNA"/>
</dbReference>
<proteinExistence type="predicted"/>
<name>A0AAV1DTH1_OLDCO</name>
<evidence type="ECO:0000313" key="3">
    <source>
        <dbReference type="Proteomes" id="UP001161247"/>
    </source>
</evidence>
<dbReference type="Proteomes" id="UP001161247">
    <property type="component" value="Chromosome 6"/>
</dbReference>
<accession>A0AAV1DTH1</accession>
<evidence type="ECO:0000313" key="2">
    <source>
        <dbReference type="EMBL" id="CAI9110023.1"/>
    </source>
</evidence>
<evidence type="ECO:0000259" key="1">
    <source>
        <dbReference type="PROSITE" id="PS50181"/>
    </source>
</evidence>
<dbReference type="PROSITE" id="PS50181">
    <property type="entry name" value="FBOX"/>
    <property type="match status" value="1"/>
</dbReference>
<keyword evidence="3" id="KW-1185">Reference proteome</keyword>
<dbReference type="SUPFAM" id="SSF81383">
    <property type="entry name" value="F-box domain"/>
    <property type="match status" value="1"/>
</dbReference>
<dbReference type="AlphaFoldDB" id="A0AAV1DTH1"/>
<dbReference type="Pfam" id="PF00646">
    <property type="entry name" value="F-box"/>
    <property type="match status" value="1"/>
</dbReference>
<sequence>MVEITDLPEPILQDIVSWMKSDDAIEASLCCKTWFRAWLTRPNLEIQDLEIRRYSFVIANGQLPCLKRLCFLGRYTSCQRLEVESPSLESLTVCRDSVWLILHPYRDDRGISSTLKIASSFYREVVLVDAPKLNEFVYDGYTIPQHVSSALRQWTSTIKILLSQKMDNSCFYKLKGLITELNHSKLSLDLNYRGCSIEFDIKGVIADGLMFLPCPSVERLSLKGSGDEESLTSMLDGFFWGCRPKLLSLKWSCLGGIIDYKDSPLERVMKGQHGDLRHGSIKFWQQSLKSAKLEVLDHRKHKVVHFFYLLDWETSITTQ</sequence>
<organism evidence="2 3">
    <name type="scientific">Oldenlandia corymbosa var. corymbosa</name>
    <dbReference type="NCBI Taxonomy" id="529605"/>
    <lineage>
        <taxon>Eukaryota</taxon>
        <taxon>Viridiplantae</taxon>
        <taxon>Streptophyta</taxon>
        <taxon>Embryophyta</taxon>
        <taxon>Tracheophyta</taxon>
        <taxon>Spermatophyta</taxon>
        <taxon>Magnoliopsida</taxon>
        <taxon>eudicotyledons</taxon>
        <taxon>Gunneridae</taxon>
        <taxon>Pentapetalae</taxon>
        <taxon>asterids</taxon>
        <taxon>lamiids</taxon>
        <taxon>Gentianales</taxon>
        <taxon>Rubiaceae</taxon>
        <taxon>Rubioideae</taxon>
        <taxon>Spermacoceae</taxon>
        <taxon>Hedyotis-Oldenlandia complex</taxon>
        <taxon>Oldenlandia</taxon>
    </lineage>
</organism>
<gene>
    <name evidence="2" type="ORF">OLC1_LOCUS17777</name>
</gene>
<dbReference type="InterPro" id="IPR036047">
    <property type="entry name" value="F-box-like_dom_sf"/>
</dbReference>
<reference evidence="2" key="1">
    <citation type="submission" date="2023-03" db="EMBL/GenBank/DDBJ databases">
        <authorList>
            <person name="Julca I."/>
        </authorList>
    </citation>
    <scope>NUCLEOTIDE SEQUENCE</scope>
</reference>
<protein>
    <submittedName>
        <fullName evidence="2">OLC1v1009983C1</fullName>
    </submittedName>
</protein>